<dbReference type="GO" id="GO:0099621">
    <property type="term" value="F:undecaprenyl-phosphate 4-deoxy-4-formamido-L-arabinose transferase activity"/>
    <property type="evidence" value="ECO:0007669"/>
    <property type="project" value="TreeGrafter"/>
</dbReference>
<sequence length="320" mass="36855">MFISVVIPVYNSEESLNQLYDRLTNVLIRYNDYEIILIDDNSHDSSYEIMKQLRLLDHRVHIIRHMRNFGQHNAIMCGLNYAQGDYIVTMDDDLQNPPEEIPNLLSKIQEGFDVVIGKPFEKKHAAYRNFGSYLIGKSFEKIFRKPVDLKMSSFRIISKRIVEQLVLYKGPNPMIDALILSNTLNIVNKDVRHDEREFGKSNYSIRKSISLAMDLLVNYSTIPLKFISSSGFLFALIGLFIATYAFLGKIFSFVNIAGWASIVSLISFFSGIIMISFGITGEYLIRIIGQTSQQRQFIIRESSYLETETKKEVTHVGQYR</sequence>
<dbReference type="SUPFAM" id="SSF53448">
    <property type="entry name" value="Nucleotide-diphospho-sugar transferases"/>
    <property type="match status" value="1"/>
</dbReference>
<proteinExistence type="predicted"/>
<dbReference type="InterPro" id="IPR029044">
    <property type="entry name" value="Nucleotide-diphossugar_trans"/>
</dbReference>
<evidence type="ECO:0000256" key="6">
    <source>
        <dbReference type="ARBA" id="ARBA00022989"/>
    </source>
</evidence>
<evidence type="ECO:0000256" key="5">
    <source>
        <dbReference type="ARBA" id="ARBA00022985"/>
    </source>
</evidence>
<evidence type="ECO:0000256" key="8">
    <source>
        <dbReference type="SAM" id="Phobius"/>
    </source>
</evidence>
<dbReference type="PATRIC" id="fig|1117108.3.peg.1366"/>
<accession>S9U092</accession>
<evidence type="ECO:0000256" key="1">
    <source>
        <dbReference type="ARBA" id="ARBA00022475"/>
    </source>
</evidence>
<dbReference type="Proteomes" id="UP000015344">
    <property type="component" value="Unassembled WGS sequence"/>
</dbReference>
<dbReference type="GO" id="GO:0009103">
    <property type="term" value="P:lipopolysaccharide biosynthetic process"/>
    <property type="evidence" value="ECO:0007669"/>
    <property type="project" value="UniProtKB-KW"/>
</dbReference>
<organism evidence="10 11">
    <name type="scientific">Paenibacillus alvei TS-15</name>
    <dbReference type="NCBI Taxonomy" id="1117108"/>
    <lineage>
        <taxon>Bacteria</taxon>
        <taxon>Bacillati</taxon>
        <taxon>Bacillota</taxon>
        <taxon>Bacilli</taxon>
        <taxon>Bacillales</taxon>
        <taxon>Paenibacillaceae</taxon>
        <taxon>Paenibacillus</taxon>
    </lineage>
</organism>
<dbReference type="CDD" id="cd04187">
    <property type="entry name" value="DPM1_like_bac"/>
    <property type="match status" value="1"/>
</dbReference>
<dbReference type="PANTHER" id="PTHR48090">
    <property type="entry name" value="UNDECAPRENYL-PHOSPHATE 4-DEOXY-4-FORMAMIDO-L-ARABINOSE TRANSFERASE-RELATED"/>
    <property type="match status" value="1"/>
</dbReference>
<evidence type="ECO:0000313" key="11">
    <source>
        <dbReference type="Proteomes" id="UP000015344"/>
    </source>
</evidence>
<keyword evidence="4 8" id="KW-0812">Transmembrane</keyword>
<evidence type="ECO:0000256" key="3">
    <source>
        <dbReference type="ARBA" id="ARBA00022679"/>
    </source>
</evidence>
<evidence type="ECO:0000259" key="9">
    <source>
        <dbReference type="Pfam" id="PF00535"/>
    </source>
</evidence>
<dbReference type="EMBL" id="ATMT01000028">
    <property type="protein sequence ID" value="EPY07901.1"/>
    <property type="molecule type" value="Genomic_DNA"/>
</dbReference>
<dbReference type="Gene3D" id="3.90.550.10">
    <property type="entry name" value="Spore Coat Polysaccharide Biosynthesis Protein SpsA, Chain A"/>
    <property type="match status" value="1"/>
</dbReference>
<evidence type="ECO:0000256" key="2">
    <source>
        <dbReference type="ARBA" id="ARBA00022676"/>
    </source>
</evidence>
<dbReference type="Pfam" id="PF00535">
    <property type="entry name" value="Glycos_transf_2"/>
    <property type="match status" value="1"/>
</dbReference>
<feature type="transmembrane region" description="Helical" evidence="8">
    <location>
        <begin position="259"/>
        <end position="285"/>
    </location>
</feature>
<gene>
    <name evidence="10" type="ORF">PAALTS15_06644</name>
</gene>
<keyword evidence="2" id="KW-0328">Glycosyltransferase</keyword>
<dbReference type="InterPro" id="IPR050256">
    <property type="entry name" value="Glycosyltransferase_2"/>
</dbReference>
<evidence type="ECO:0000256" key="4">
    <source>
        <dbReference type="ARBA" id="ARBA00022692"/>
    </source>
</evidence>
<protein>
    <submittedName>
        <fullName evidence="10">Family 2 glycosyl transferase</fullName>
    </submittedName>
</protein>
<dbReference type="AlphaFoldDB" id="S9U092"/>
<dbReference type="InterPro" id="IPR001173">
    <property type="entry name" value="Glyco_trans_2-like"/>
</dbReference>
<keyword evidence="3 10" id="KW-0808">Transferase</keyword>
<name>S9U092_PAEAL</name>
<comment type="caution">
    <text evidence="10">The sequence shown here is derived from an EMBL/GenBank/DDBJ whole genome shotgun (WGS) entry which is preliminary data.</text>
</comment>
<keyword evidence="5" id="KW-0448">Lipopolysaccharide biosynthesis</keyword>
<keyword evidence="7 8" id="KW-0472">Membrane</keyword>
<dbReference type="RefSeq" id="WP_021258806.1">
    <property type="nucleotide sequence ID" value="NZ_ATMT01000028.1"/>
</dbReference>
<keyword evidence="1" id="KW-1003">Cell membrane</keyword>
<evidence type="ECO:0000313" key="10">
    <source>
        <dbReference type="EMBL" id="EPY07901.1"/>
    </source>
</evidence>
<dbReference type="PANTHER" id="PTHR48090:SF3">
    <property type="entry name" value="UNDECAPRENYL-PHOSPHATE 4-DEOXY-4-FORMAMIDO-L-ARABINOSE TRANSFERASE"/>
    <property type="match status" value="1"/>
</dbReference>
<feature type="domain" description="Glycosyltransferase 2-like" evidence="9">
    <location>
        <begin position="4"/>
        <end position="141"/>
    </location>
</feature>
<reference evidence="10 11" key="1">
    <citation type="submission" date="2013-05" db="EMBL/GenBank/DDBJ databases">
        <authorList>
            <person name="Strain E.A."/>
            <person name="Brown E."/>
            <person name="Allard M.W."/>
            <person name="Luo Y.L."/>
        </authorList>
    </citation>
    <scope>NUCLEOTIDE SEQUENCE [LARGE SCALE GENOMIC DNA]</scope>
    <source>
        <strain evidence="10 11">TS-15</strain>
    </source>
</reference>
<feature type="transmembrane region" description="Helical" evidence="8">
    <location>
        <begin position="226"/>
        <end position="247"/>
    </location>
</feature>
<keyword evidence="6 8" id="KW-1133">Transmembrane helix</keyword>
<evidence type="ECO:0000256" key="7">
    <source>
        <dbReference type="ARBA" id="ARBA00023136"/>
    </source>
</evidence>
<dbReference type="eggNOG" id="COG0463">
    <property type="taxonomic scope" value="Bacteria"/>
</dbReference>
<dbReference type="GO" id="GO:0005886">
    <property type="term" value="C:plasma membrane"/>
    <property type="evidence" value="ECO:0007669"/>
    <property type="project" value="TreeGrafter"/>
</dbReference>